<organism evidence="1 2">
    <name type="scientific">Mya arenaria</name>
    <name type="common">Soft-shell clam</name>
    <dbReference type="NCBI Taxonomy" id="6604"/>
    <lineage>
        <taxon>Eukaryota</taxon>
        <taxon>Metazoa</taxon>
        <taxon>Spiralia</taxon>
        <taxon>Lophotrochozoa</taxon>
        <taxon>Mollusca</taxon>
        <taxon>Bivalvia</taxon>
        <taxon>Autobranchia</taxon>
        <taxon>Heteroconchia</taxon>
        <taxon>Euheterodonta</taxon>
        <taxon>Imparidentia</taxon>
        <taxon>Neoheterodontei</taxon>
        <taxon>Myida</taxon>
        <taxon>Myoidea</taxon>
        <taxon>Myidae</taxon>
        <taxon>Mya</taxon>
    </lineage>
</organism>
<dbReference type="Pfam" id="PF14670">
    <property type="entry name" value="FXa_inhibition"/>
    <property type="match status" value="1"/>
</dbReference>
<dbReference type="InterPro" id="IPR000033">
    <property type="entry name" value="LDLR_classB_rpt"/>
</dbReference>
<sequence length="326" mass="36257">DTGPFHRALVWSTTTAICVADIRGINDIRGTGDQDRYLGTNKTCKYDVGTAISYVVVDSHGRKVIYADKNSVKAIDVDDMSIIRTLFTATDTITGLAVDWRDGNVYWCQGKLYGQIWVFSQTESTSYKLVENLDNVNSITIVGLESALLWIAGGGHDSQIFKSQLDGTDIQVLVDSNNLTSPMDLTVDLNTNLVYFINDDLIETVRLDGTDHKVLSTRSIRFSTPSPSRIQTYKNYLFMVDTNFYTNEREIDVIDLLDVSMEGTLSTLINVTDIAILDITTEIELYGPCDVANGDCEHICIPIGRNRVCQCEYGFTLEANKETCSS</sequence>
<protein>
    <submittedName>
        <fullName evidence="1">LRP4-like protein</fullName>
    </submittedName>
</protein>
<dbReference type="EMBL" id="CP111023">
    <property type="protein sequence ID" value="WAR22302.1"/>
    <property type="molecule type" value="Genomic_DNA"/>
</dbReference>
<accession>A0ABY7FML9</accession>
<name>A0ABY7FML9_MYAAR</name>
<keyword evidence="2" id="KW-1185">Reference proteome</keyword>
<dbReference type="SMART" id="SM00135">
    <property type="entry name" value="LY"/>
    <property type="match status" value="2"/>
</dbReference>
<dbReference type="InterPro" id="IPR050778">
    <property type="entry name" value="Cueball_EGF_LRP_Nidogen"/>
</dbReference>
<feature type="non-terminal residue" evidence="1">
    <location>
        <position position="326"/>
    </location>
</feature>
<evidence type="ECO:0000313" key="1">
    <source>
        <dbReference type="EMBL" id="WAR22302.1"/>
    </source>
</evidence>
<proteinExistence type="predicted"/>
<dbReference type="SUPFAM" id="SSF63825">
    <property type="entry name" value="YWTD domain"/>
    <property type="match status" value="1"/>
</dbReference>
<dbReference type="PANTHER" id="PTHR46513">
    <property type="entry name" value="VITELLOGENIN RECEPTOR-LIKE PROTEIN-RELATED-RELATED"/>
    <property type="match status" value="1"/>
</dbReference>
<reference evidence="1" key="1">
    <citation type="submission" date="2022-11" db="EMBL/GenBank/DDBJ databases">
        <title>Centuries of genome instability and evolution in soft-shell clam transmissible cancer (bioRxiv).</title>
        <authorList>
            <person name="Hart S.F.M."/>
            <person name="Yonemitsu M.A."/>
            <person name="Giersch R.M."/>
            <person name="Beal B.F."/>
            <person name="Arriagada G."/>
            <person name="Davis B.W."/>
            <person name="Ostrander E.A."/>
            <person name="Goff S.P."/>
            <person name="Metzger M.J."/>
        </authorList>
    </citation>
    <scope>NUCLEOTIDE SEQUENCE</scope>
    <source>
        <strain evidence="1">MELC-2E11</strain>
        <tissue evidence="1">Siphon/mantle</tissue>
    </source>
</reference>
<gene>
    <name evidence="1" type="ORF">MAR_016276</name>
</gene>
<dbReference type="Proteomes" id="UP001164746">
    <property type="component" value="Chromosome 12"/>
</dbReference>
<dbReference type="PANTHER" id="PTHR46513:SF13">
    <property type="entry name" value="EGF-LIKE DOMAIN-CONTAINING PROTEIN"/>
    <property type="match status" value="1"/>
</dbReference>
<feature type="non-terminal residue" evidence="1">
    <location>
        <position position="1"/>
    </location>
</feature>
<evidence type="ECO:0000313" key="2">
    <source>
        <dbReference type="Proteomes" id="UP001164746"/>
    </source>
</evidence>
<dbReference type="SUPFAM" id="SSF57196">
    <property type="entry name" value="EGF/Laminin"/>
    <property type="match status" value="1"/>
</dbReference>
<dbReference type="Gene3D" id="2.120.10.30">
    <property type="entry name" value="TolB, C-terminal domain"/>
    <property type="match status" value="1"/>
</dbReference>
<dbReference type="InterPro" id="IPR011042">
    <property type="entry name" value="6-blade_b-propeller_TolB-like"/>
</dbReference>